<proteinExistence type="predicted"/>
<evidence type="ECO:0000313" key="4">
    <source>
        <dbReference type="EMBL" id="KDO24415.1"/>
    </source>
</evidence>
<feature type="domain" description="PH" evidence="2">
    <location>
        <begin position="14"/>
        <end position="124"/>
    </location>
</feature>
<feature type="domain" description="Rab-GAP TBC" evidence="3">
    <location>
        <begin position="289"/>
        <end position="506"/>
    </location>
</feature>
<dbReference type="PANTHER" id="PTHR47219">
    <property type="entry name" value="RAB GTPASE-ACTIVATING PROTEIN 1-LIKE"/>
    <property type="match status" value="1"/>
</dbReference>
<dbReference type="Pfam" id="PF00169">
    <property type="entry name" value="PH"/>
    <property type="match status" value="1"/>
</dbReference>
<evidence type="ECO:0000313" key="5">
    <source>
        <dbReference type="Proteomes" id="UP000030745"/>
    </source>
</evidence>
<dbReference type="STRING" id="695850.A0A067C5J1"/>
<dbReference type="InterPro" id="IPR011993">
    <property type="entry name" value="PH-like_dom_sf"/>
</dbReference>
<evidence type="ECO:0000259" key="3">
    <source>
        <dbReference type="PROSITE" id="PS50086"/>
    </source>
</evidence>
<dbReference type="GO" id="GO:0031267">
    <property type="term" value="F:small GTPase binding"/>
    <property type="evidence" value="ECO:0007669"/>
    <property type="project" value="TreeGrafter"/>
</dbReference>
<dbReference type="Gene3D" id="1.10.472.80">
    <property type="entry name" value="Ypt/Rab-GAP domain of gyp1p, domain 3"/>
    <property type="match status" value="1"/>
</dbReference>
<dbReference type="SMART" id="SM00164">
    <property type="entry name" value="TBC"/>
    <property type="match status" value="1"/>
</dbReference>
<evidence type="ECO:0000256" key="1">
    <source>
        <dbReference type="SAM" id="MobiDB-lite"/>
    </source>
</evidence>
<dbReference type="EMBL" id="KK583242">
    <property type="protein sequence ID" value="KDO24415.1"/>
    <property type="molecule type" value="Genomic_DNA"/>
</dbReference>
<gene>
    <name evidence="4" type="ORF">SPRG_09805</name>
</gene>
<protein>
    <recommendedName>
        <fullName evidence="6">Rab-GAP TBC domain-containing protein</fullName>
    </recommendedName>
</protein>
<feature type="region of interest" description="Disordered" evidence="1">
    <location>
        <begin position="344"/>
        <end position="371"/>
    </location>
</feature>
<evidence type="ECO:0008006" key="6">
    <source>
        <dbReference type="Google" id="ProtNLM"/>
    </source>
</evidence>
<sequence>MMRPTSSPSVGGPAVLWRGWLRKLGRFSKRWQRRYFVFVKGTDAKELRYYDSTTATHPEGVMSLADATGVCYLDTVQARSPSPGEAASSDHKFAILTAENVWLLGFNDAESAQEDGLALLGALSAFYPLVDVLHAGYLSKRRERTVQSPKSIIAYWKRHFFVYLASGDLLYFNDDRRVDVKHAPTVRVTGEQQSLLRAKKETGFFKLSKMRALEHGSCLIWIATPPSKMFVLQIYDEKDRVAGVSASAKKWLSLLLQGHAETKYVQLEQCFTSNNYDQTTEVVSALRVGIPDELRGALWKGFSGAYNAHASAAARSPINAYTSTITNPAIEAMVLDRLQALSVHGAKHPTRSGSDTDDDIPTSDRGAKKASAYPSDAIVSEWELASRRRLLVALARYKPYCHPCPWRVTCLLLAYLDEESAFWVVNRLLDHILPGYFHGYRPALLVDVAVFRALLHDQAPSLCHHLDTLGFPLDALVQRWFISVFTATQLPLSTVLRIWDLVFAQGLRILFGIGIGLLLKADEHLFGAATVPDVWLALHASERSTVDADGLFAHVFKDDLHMPWLTDDLLERLRQHERTTLLTSIASRIASCHAKLSVLSRAQETYQSLLQAVEIYDELGNQEVMGTLRRQLGDADATAMELVVAFKEHQARWVALSSQVAACPLGLHGHASDVQSWLTQVKEGKISGAGTDAAANQAFACLFPSDAPLPDPFELSIDTMAERFLFGLVMVAKSACAARLYFLAARQVAWWHRGQWLSTASVEKKAFVADVGGGLEPKDYGVAEGQFLERAERLQMCLQHFATADGGPLQATADLMAVDLKESFLRVESAIRGPSWLP</sequence>
<accession>A0A067C5J1</accession>
<dbReference type="KEGG" id="spar:SPRG_09805"/>
<evidence type="ECO:0000259" key="2">
    <source>
        <dbReference type="PROSITE" id="PS50003"/>
    </source>
</evidence>
<dbReference type="PROSITE" id="PS50003">
    <property type="entry name" value="PH_DOMAIN"/>
    <property type="match status" value="2"/>
</dbReference>
<dbReference type="InterPro" id="IPR001849">
    <property type="entry name" value="PH_domain"/>
</dbReference>
<dbReference type="SUPFAM" id="SSF50729">
    <property type="entry name" value="PH domain-like"/>
    <property type="match status" value="2"/>
</dbReference>
<dbReference type="OMA" id="SRIASCH"/>
<dbReference type="InterPro" id="IPR000195">
    <property type="entry name" value="Rab-GAP-TBC_dom"/>
</dbReference>
<reference evidence="4 5" key="1">
    <citation type="journal article" date="2013" name="PLoS Genet.">
        <title>Distinctive expansion of potential virulence genes in the genome of the oomycete fish pathogen Saprolegnia parasitica.</title>
        <authorList>
            <person name="Jiang R.H."/>
            <person name="de Bruijn I."/>
            <person name="Haas B.J."/>
            <person name="Belmonte R."/>
            <person name="Lobach L."/>
            <person name="Christie J."/>
            <person name="van den Ackerveken G."/>
            <person name="Bottin A."/>
            <person name="Bulone V."/>
            <person name="Diaz-Moreno S.M."/>
            <person name="Dumas B."/>
            <person name="Fan L."/>
            <person name="Gaulin E."/>
            <person name="Govers F."/>
            <person name="Grenville-Briggs L.J."/>
            <person name="Horner N.R."/>
            <person name="Levin J.Z."/>
            <person name="Mammella M."/>
            <person name="Meijer H.J."/>
            <person name="Morris P."/>
            <person name="Nusbaum C."/>
            <person name="Oome S."/>
            <person name="Phillips A.J."/>
            <person name="van Rooyen D."/>
            <person name="Rzeszutek E."/>
            <person name="Saraiva M."/>
            <person name="Secombes C.J."/>
            <person name="Seidl M.F."/>
            <person name="Snel B."/>
            <person name="Stassen J.H."/>
            <person name="Sykes S."/>
            <person name="Tripathy S."/>
            <person name="van den Berg H."/>
            <person name="Vega-Arreguin J.C."/>
            <person name="Wawra S."/>
            <person name="Young S.K."/>
            <person name="Zeng Q."/>
            <person name="Dieguez-Uribeondo J."/>
            <person name="Russ C."/>
            <person name="Tyler B.M."/>
            <person name="van West P."/>
        </authorList>
    </citation>
    <scope>NUCLEOTIDE SEQUENCE [LARGE SCALE GENOMIC DNA]</scope>
    <source>
        <strain evidence="4 5">CBS 223.65</strain>
    </source>
</reference>
<dbReference type="OrthoDB" id="159449at2759"/>
<feature type="domain" description="PH" evidence="2">
    <location>
        <begin position="131"/>
        <end position="260"/>
    </location>
</feature>
<name>A0A067C5J1_SAPPC</name>
<dbReference type="AlphaFoldDB" id="A0A067C5J1"/>
<dbReference type="PANTHER" id="PTHR47219:SF9">
    <property type="entry name" value="GTPASE ACTIVATING PROTEIN AND CENTROSOME-ASSOCIATED, ISOFORM B"/>
    <property type="match status" value="1"/>
</dbReference>
<dbReference type="InterPro" id="IPR035969">
    <property type="entry name" value="Rab-GAP_TBC_sf"/>
</dbReference>
<dbReference type="VEuPathDB" id="FungiDB:SPRG_09805"/>
<dbReference type="PROSITE" id="PS50086">
    <property type="entry name" value="TBC_RABGAP"/>
    <property type="match status" value="1"/>
</dbReference>
<organism evidence="4 5">
    <name type="scientific">Saprolegnia parasitica (strain CBS 223.65)</name>
    <dbReference type="NCBI Taxonomy" id="695850"/>
    <lineage>
        <taxon>Eukaryota</taxon>
        <taxon>Sar</taxon>
        <taxon>Stramenopiles</taxon>
        <taxon>Oomycota</taxon>
        <taxon>Saprolegniomycetes</taxon>
        <taxon>Saprolegniales</taxon>
        <taxon>Saprolegniaceae</taxon>
        <taxon>Saprolegnia</taxon>
    </lineage>
</organism>
<keyword evidence="5" id="KW-1185">Reference proteome</keyword>
<dbReference type="RefSeq" id="XP_012204845.1">
    <property type="nucleotide sequence ID" value="XM_012349455.1"/>
</dbReference>
<dbReference type="SMART" id="SM00233">
    <property type="entry name" value="PH"/>
    <property type="match status" value="2"/>
</dbReference>
<dbReference type="Gene3D" id="2.30.29.30">
    <property type="entry name" value="Pleckstrin-homology domain (PH domain)/Phosphotyrosine-binding domain (PTB)"/>
    <property type="match status" value="2"/>
</dbReference>
<dbReference type="Proteomes" id="UP000030745">
    <property type="component" value="Unassembled WGS sequence"/>
</dbReference>
<dbReference type="SUPFAM" id="SSF47923">
    <property type="entry name" value="Ypt/Rab-GAP domain of gyp1p"/>
    <property type="match status" value="2"/>
</dbReference>
<dbReference type="GO" id="GO:0005096">
    <property type="term" value="F:GTPase activator activity"/>
    <property type="evidence" value="ECO:0007669"/>
    <property type="project" value="TreeGrafter"/>
</dbReference>
<dbReference type="Pfam" id="PF00566">
    <property type="entry name" value="RabGAP-TBC"/>
    <property type="match status" value="1"/>
</dbReference>
<dbReference type="InterPro" id="IPR050302">
    <property type="entry name" value="Rab_GAP_TBC_domain"/>
</dbReference>
<dbReference type="GeneID" id="24131954"/>